<name>A0ABW3JVC4_9BACT</name>
<organism evidence="1 2">
    <name type="scientific">Ohtaekwangia kribbensis</name>
    <dbReference type="NCBI Taxonomy" id="688913"/>
    <lineage>
        <taxon>Bacteria</taxon>
        <taxon>Pseudomonadati</taxon>
        <taxon>Bacteroidota</taxon>
        <taxon>Cytophagia</taxon>
        <taxon>Cytophagales</taxon>
        <taxon>Fulvivirgaceae</taxon>
        <taxon>Ohtaekwangia</taxon>
    </lineage>
</organism>
<gene>
    <name evidence="1" type="ORF">ACFQ21_00835</name>
</gene>
<keyword evidence="2" id="KW-1185">Reference proteome</keyword>
<dbReference type="Proteomes" id="UP001597112">
    <property type="component" value="Unassembled WGS sequence"/>
</dbReference>
<dbReference type="RefSeq" id="WP_377573447.1">
    <property type="nucleotide sequence ID" value="NZ_JBHTKA010000001.1"/>
</dbReference>
<protein>
    <submittedName>
        <fullName evidence="1">Uncharacterized protein</fullName>
    </submittedName>
</protein>
<dbReference type="EMBL" id="JBHTKA010000001">
    <property type="protein sequence ID" value="MFD0997822.1"/>
    <property type="molecule type" value="Genomic_DNA"/>
</dbReference>
<comment type="caution">
    <text evidence="1">The sequence shown here is derived from an EMBL/GenBank/DDBJ whole genome shotgun (WGS) entry which is preliminary data.</text>
</comment>
<evidence type="ECO:0000313" key="1">
    <source>
        <dbReference type="EMBL" id="MFD0997822.1"/>
    </source>
</evidence>
<reference evidence="2" key="1">
    <citation type="journal article" date="2019" name="Int. J. Syst. Evol. Microbiol.">
        <title>The Global Catalogue of Microorganisms (GCM) 10K type strain sequencing project: providing services to taxonomists for standard genome sequencing and annotation.</title>
        <authorList>
            <consortium name="The Broad Institute Genomics Platform"/>
            <consortium name="The Broad Institute Genome Sequencing Center for Infectious Disease"/>
            <person name="Wu L."/>
            <person name="Ma J."/>
        </authorList>
    </citation>
    <scope>NUCLEOTIDE SEQUENCE [LARGE SCALE GENOMIC DNA]</scope>
    <source>
        <strain evidence="2">CCUG 58938</strain>
    </source>
</reference>
<evidence type="ECO:0000313" key="2">
    <source>
        <dbReference type="Proteomes" id="UP001597112"/>
    </source>
</evidence>
<proteinExistence type="predicted"/>
<accession>A0ABW3JVC4</accession>
<sequence>MWTQIDLTPREYKDVTDLLQDTAHTNKEFNDLLTTKGNLILDRLASDEPYTPNKIALPTDLFEKMTGIIPQLASYPNKKIIIPENVNTHGWGKLYGSIESYNDMRGPEDGTLPRPVK</sequence>